<evidence type="ECO:0000256" key="6">
    <source>
        <dbReference type="ARBA" id="ARBA00023136"/>
    </source>
</evidence>
<feature type="transmembrane region" description="Helical" evidence="9">
    <location>
        <begin position="280"/>
        <end position="298"/>
    </location>
</feature>
<evidence type="ECO:0000313" key="12">
    <source>
        <dbReference type="Proteomes" id="UP000230750"/>
    </source>
</evidence>
<dbReference type="GO" id="GO:0005794">
    <property type="term" value="C:Golgi apparatus"/>
    <property type="evidence" value="ECO:0007669"/>
    <property type="project" value="UniProtKB-SubCell"/>
</dbReference>
<evidence type="ECO:0000256" key="7">
    <source>
        <dbReference type="ARBA" id="ARBA00024173"/>
    </source>
</evidence>
<comment type="caution">
    <text evidence="11">The sequence shown here is derived from an EMBL/GenBank/DDBJ whole genome shotgun (WGS) entry which is preliminary data.</text>
</comment>
<dbReference type="GO" id="GO:0005789">
    <property type="term" value="C:endoplasmic reticulum membrane"/>
    <property type="evidence" value="ECO:0007669"/>
    <property type="project" value="UniProtKB-SubCell"/>
</dbReference>
<dbReference type="Pfam" id="PF25970">
    <property type="entry name" value="SEC22a_C"/>
    <property type="match status" value="1"/>
</dbReference>
<keyword evidence="4" id="KW-0813">Transport</keyword>
<sequence length="311" mass="34958">MVVFALISRVSDGLPLSATTDHETSQRVLESKKCAKLLSKKAASVPDRCSLHTGSHWLFLISSLGVSFISLCEENYPSVLAFCFLDELQREFISSYDARKVKNVNRPYALIEFNIILQKVKQRYNNTRSLKPRTNLNDMSQEVKLRPPHRLSLDDIGLEQMYETNGSMVAEHFNPLPGKKQPPIGCLGMLFVVLCLLWGFYHFIRIGTIVSSGPIFAQDQYQEILVALSAFFGACVSSILQAYFILFPSLSLRILKATLSGVLITFCCSVLFMDGWLDEAFAYGHIASCWLSFLLISCRQSVAEKLPNYTV</sequence>
<evidence type="ECO:0000256" key="9">
    <source>
        <dbReference type="SAM" id="Phobius"/>
    </source>
</evidence>
<evidence type="ECO:0000256" key="1">
    <source>
        <dbReference type="ARBA" id="ARBA00004163"/>
    </source>
</evidence>
<feature type="transmembrane region" description="Helical" evidence="9">
    <location>
        <begin position="184"/>
        <end position="204"/>
    </location>
</feature>
<dbReference type="GO" id="GO:0006888">
    <property type="term" value="P:endoplasmic reticulum to Golgi vesicle-mediated transport"/>
    <property type="evidence" value="ECO:0007669"/>
    <property type="project" value="InterPro"/>
</dbReference>
<dbReference type="STRING" id="307972.A0A2G8LMC5"/>
<keyword evidence="9" id="KW-1133">Transmembrane helix</keyword>
<dbReference type="GO" id="GO:0006890">
    <property type="term" value="P:retrograde vesicle-mediated transport, Golgi to endoplasmic reticulum"/>
    <property type="evidence" value="ECO:0007669"/>
    <property type="project" value="InterPro"/>
</dbReference>
<dbReference type="GO" id="GO:0015031">
    <property type="term" value="P:protein transport"/>
    <property type="evidence" value="ECO:0007669"/>
    <property type="project" value="UniProtKB-KW"/>
</dbReference>
<dbReference type="GO" id="GO:0005484">
    <property type="term" value="F:SNAP receptor activity"/>
    <property type="evidence" value="ECO:0007669"/>
    <property type="project" value="InterPro"/>
</dbReference>
<dbReference type="SUPFAM" id="SSF64356">
    <property type="entry name" value="SNARE-like"/>
    <property type="match status" value="1"/>
</dbReference>
<feature type="domain" description="Longin" evidence="10">
    <location>
        <begin position="6"/>
        <end position="117"/>
    </location>
</feature>
<dbReference type="PANTHER" id="PTHR45837">
    <property type="entry name" value="VESICLE-TRAFFICKING PROTEIN SEC22B"/>
    <property type="match status" value="1"/>
</dbReference>
<accession>A0A2G8LMC5</accession>
<evidence type="ECO:0000256" key="2">
    <source>
        <dbReference type="ARBA" id="ARBA00004223"/>
    </source>
</evidence>
<dbReference type="Gene3D" id="3.30.450.50">
    <property type="entry name" value="Longin domain"/>
    <property type="match status" value="1"/>
</dbReference>
<reference evidence="11 12" key="1">
    <citation type="journal article" date="2017" name="PLoS Biol.">
        <title>The sea cucumber genome provides insights into morphological evolution and visceral regeneration.</title>
        <authorList>
            <person name="Zhang X."/>
            <person name="Sun L."/>
            <person name="Yuan J."/>
            <person name="Sun Y."/>
            <person name="Gao Y."/>
            <person name="Zhang L."/>
            <person name="Li S."/>
            <person name="Dai H."/>
            <person name="Hamel J.F."/>
            <person name="Liu C."/>
            <person name="Yu Y."/>
            <person name="Liu S."/>
            <person name="Lin W."/>
            <person name="Guo K."/>
            <person name="Jin S."/>
            <person name="Xu P."/>
            <person name="Storey K.B."/>
            <person name="Huan P."/>
            <person name="Zhang T."/>
            <person name="Zhou Y."/>
            <person name="Zhang J."/>
            <person name="Lin C."/>
            <person name="Li X."/>
            <person name="Xing L."/>
            <person name="Huo D."/>
            <person name="Sun M."/>
            <person name="Wang L."/>
            <person name="Mercier A."/>
            <person name="Li F."/>
            <person name="Yang H."/>
            <person name="Xiang J."/>
        </authorList>
    </citation>
    <scope>NUCLEOTIDE SEQUENCE [LARGE SCALE GENOMIC DNA]</scope>
    <source>
        <strain evidence="11">Shaxun</strain>
        <tissue evidence="11">Muscle</tissue>
    </source>
</reference>
<dbReference type="OrthoDB" id="1719357at2759"/>
<comment type="function">
    <text evidence="7">SNARE involved in targeting and fusion of ER-derived transport vesicles with the Golgi complex as well as Golgi-derived retrograde transport vesicles with the ER.</text>
</comment>
<dbReference type="InterPro" id="IPR044565">
    <property type="entry name" value="Sec22"/>
</dbReference>
<feature type="transmembrane region" description="Helical" evidence="9">
    <location>
        <begin position="224"/>
        <end position="247"/>
    </location>
</feature>
<name>A0A2G8LMC5_STIJA</name>
<keyword evidence="9" id="KW-0812">Transmembrane</keyword>
<dbReference type="CDD" id="cd14824">
    <property type="entry name" value="Longin"/>
    <property type="match status" value="1"/>
</dbReference>
<dbReference type="PROSITE" id="PS50859">
    <property type="entry name" value="LONGIN"/>
    <property type="match status" value="1"/>
</dbReference>
<gene>
    <name evidence="11" type="ORF">BSL78_01632</name>
</gene>
<dbReference type="Proteomes" id="UP000230750">
    <property type="component" value="Unassembled WGS sequence"/>
</dbReference>
<dbReference type="Pfam" id="PF13774">
    <property type="entry name" value="Longin"/>
    <property type="match status" value="1"/>
</dbReference>
<dbReference type="EMBL" id="MRZV01000032">
    <property type="protein sequence ID" value="PIK61411.1"/>
    <property type="molecule type" value="Genomic_DNA"/>
</dbReference>
<dbReference type="InterPro" id="IPR059071">
    <property type="entry name" value="SEC22a-c_C"/>
</dbReference>
<proteinExistence type="inferred from homology"/>
<protein>
    <submittedName>
        <fullName evidence="11">Putative vesicle-trafficking protein SEC22a</fullName>
    </submittedName>
</protein>
<keyword evidence="5" id="KW-0175">Coiled coil</keyword>
<feature type="transmembrane region" description="Helical" evidence="9">
    <location>
        <begin position="254"/>
        <end position="274"/>
    </location>
</feature>
<evidence type="ECO:0000256" key="3">
    <source>
        <dbReference type="ARBA" id="ARBA00008025"/>
    </source>
</evidence>
<evidence type="ECO:0000256" key="8">
    <source>
        <dbReference type="ARBA" id="ARBA00024188"/>
    </source>
</evidence>
<keyword evidence="12" id="KW-1185">Reference proteome</keyword>
<dbReference type="SMART" id="SM01270">
    <property type="entry name" value="Longin"/>
    <property type="match status" value="1"/>
</dbReference>
<evidence type="ECO:0000256" key="4">
    <source>
        <dbReference type="ARBA" id="ARBA00022927"/>
    </source>
</evidence>
<comment type="subcellular location">
    <subcellularLocation>
        <location evidence="1">Endoplasmic reticulum membrane</location>
        <topology evidence="1">Single-pass type IV membrane protein</topology>
    </subcellularLocation>
    <subcellularLocation>
        <location evidence="8">Golgi apparatus</location>
        <location evidence="8">cis-Golgi network membrane</location>
    </subcellularLocation>
    <subcellularLocation>
        <location evidence="2">Melanosome</location>
    </subcellularLocation>
</comment>
<comment type="similarity">
    <text evidence="3">Belongs to the synaptobrevin family.</text>
</comment>
<dbReference type="InterPro" id="IPR010908">
    <property type="entry name" value="Longin_dom"/>
</dbReference>
<evidence type="ECO:0000256" key="5">
    <source>
        <dbReference type="ARBA" id="ARBA00023054"/>
    </source>
</evidence>
<evidence type="ECO:0000259" key="10">
    <source>
        <dbReference type="PROSITE" id="PS50859"/>
    </source>
</evidence>
<organism evidence="11 12">
    <name type="scientific">Stichopus japonicus</name>
    <name type="common">Sea cucumber</name>
    <dbReference type="NCBI Taxonomy" id="307972"/>
    <lineage>
        <taxon>Eukaryota</taxon>
        <taxon>Metazoa</taxon>
        <taxon>Echinodermata</taxon>
        <taxon>Eleutherozoa</taxon>
        <taxon>Echinozoa</taxon>
        <taxon>Holothuroidea</taxon>
        <taxon>Aspidochirotacea</taxon>
        <taxon>Aspidochirotida</taxon>
        <taxon>Stichopodidae</taxon>
        <taxon>Apostichopus</taxon>
    </lineage>
</organism>
<keyword evidence="6 9" id="KW-0472">Membrane</keyword>
<evidence type="ECO:0000313" key="11">
    <source>
        <dbReference type="EMBL" id="PIK61411.1"/>
    </source>
</evidence>
<keyword evidence="4" id="KW-0653">Protein transport</keyword>
<dbReference type="AlphaFoldDB" id="A0A2G8LMC5"/>
<dbReference type="InterPro" id="IPR011012">
    <property type="entry name" value="Longin-like_dom_sf"/>
</dbReference>